<dbReference type="InterPro" id="IPR045584">
    <property type="entry name" value="Pilin-like"/>
</dbReference>
<organism evidence="13 16">
    <name type="scientific">Pseudoduganella plicata</name>
    <dbReference type="NCBI Taxonomy" id="321984"/>
    <lineage>
        <taxon>Bacteria</taxon>
        <taxon>Pseudomonadati</taxon>
        <taxon>Pseudomonadota</taxon>
        <taxon>Betaproteobacteria</taxon>
        <taxon>Burkholderiales</taxon>
        <taxon>Oxalobacteraceae</taxon>
        <taxon>Telluria group</taxon>
        <taxon>Pseudoduganella</taxon>
    </lineage>
</organism>
<protein>
    <recommendedName>
        <fullName evidence="2">Type II secretion system protein H</fullName>
    </recommendedName>
    <alternativeName>
        <fullName evidence="10">General secretion pathway protein H</fullName>
    </alternativeName>
</protein>
<dbReference type="OrthoDB" id="8929668at2"/>
<reference evidence="13" key="1">
    <citation type="journal article" date="2014" name="Int. J. Syst. Evol. Microbiol.">
        <title>Complete genome sequence of Corynebacterium casei LMG S-19264T (=DSM 44701T), isolated from a smear-ripened cheese.</title>
        <authorList>
            <consortium name="US DOE Joint Genome Institute (JGI-PGF)"/>
            <person name="Walter F."/>
            <person name="Albersmeier A."/>
            <person name="Kalinowski J."/>
            <person name="Ruckert C."/>
        </authorList>
    </citation>
    <scope>NUCLEOTIDE SEQUENCE</scope>
    <source>
        <strain evidence="13">KCTC 12344</strain>
    </source>
</reference>
<gene>
    <name evidence="14" type="ORF">E1742_24260</name>
    <name evidence="13" type="ORF">GCM10007388_50510</name>
</gene>
<feature type="domain" description="General secretion pathway GspH" evidence="12">
    <location>
        <begin position="63"/>
        <end position="184"/>
    </location>
</feature>
<comment type="similarity">
    <text evidence="9">Belongs to the GSP H family.</text>
</comment>
<dbReference type="RefSeq" id="WP_134387615.1">
    <property type="nucleotide sequence ID" value="NZ_BMWW01000016.1"/>
</dbReference>
<keyword evidence="15" id="KW-1185">Reference proteome</keyword>
<feature type="transmembrane region" description="Helical" evidence="11">
    <location>
        <begin position="21"/>
        <end position="48"/>
    </location>
</feature>
<keyword evidence="8 11" id="KW-0472">Membrane</keyword>
<reference evidence="13" key="3">
    <citation type="submission" date="2022-12" db="EMBL/GenBank/DDBJ databases">
        <authorList>
            <person name="Sun Q."/>
            <person name="Kim S."/>
        </authorList>
    </citation>
    <scope>NUCLEOTIDE SEQUENCE</scope>
    <source>
        <strain evidence="13">KCTC 12344</strain>
    </source>
</reference>
<dbReference type="GO" id="GO:0015628">
    <property type="term" value="P:protein secretion by the type II secretion system"/>
    <property type="evidence" value="ECO:0007669"/>
    <property type="project" value="InterPro"/>
</dbReference>
<keyword evidence="5" id="KW-0997">Cell inner membrane</keyword>
<comment type="subcellular location">
    <subcellularLocation>
        <location evidence="1">Cell inner membrane</location>
        <topology evidence="1">Single-pass membrane protein</topology>
    </subcellularLocation>
</comment>
<dbReference type="SUPFAM" id="SSF54523">
    <property type="entry name" value="Pili subunits"/>
    <property type="match status" value="1"/>
</dbReference>
<evidence type="ECO:0000256" key="8">
    <source>
        <dbReference type="ARBA" id="ARBA00023136"/>
    </source>
</evidence>
<evidence type="ECO:0000256" key="9">
    <source>
        <dbReference type="ARBA" id="ARBA00025772"/>
    </source>
</evidence>
<keyword evidence="6 11" id="KW-0812">Transmembrane</keyword>
<dbReference type="AlphaFoldDB" id="A0A4P7BMQ4"/>
<dbReference type="GO" id="GO:0005886">
    <property type="term" value="C:plasma membrane"/>
    <property type="evidence" value="ECO:0007669"/>
    <property type="project" value="UniProtKB-SubCell"/>
</dbReference>
<dbReference type="Gene3D" id="3.55.40.10">
    <property type="entry name" value="minor pseudopilin epsh domain"/>
    <property type="match status" value="1"/>
</dbReference>
<evidence type="ECO:0000313" key="14">
    <source>
        <dbReference type="EMBL" id="QBQ38919.1"/>
    </source>
</evidence>
<keyword evidence="3" id="KW-1003">Cell membrane</keyword>
<evidence type="ECO:0000256" key="5">
    <source>
        <dbReference type="ARBA" id="ARBA00022519"/>
    </source>
</evidence>
<keyword evidence="4" id="KW-0488">Methylation</keyword>
<sequence length="202" mass="21434">MRTTHTDQYRRAPRHWPRPALLALNTAFTLVEALVALAVAGVLLGAAVPDLRGFAQRQQLRAAAADLLAALHLARAQALGRGDIVVVAPIDPAGVAWQHGWAVFADRDGDGRPGTGDEVLFRHGPVADGMRIWSRLSAAAPPWYVAYNSAGRSCRAGNGNAANFGTLSLRAGDQARNIKINMLGRARLCDPLRESGCAAASE</sequence>
<dbReference type="InterPro" id="IPR012902">
    <property type="entry name" value="N_methyl_site"/>
</dbReference>
<evidence type="ECO:0000313" key="13">
    <source>
        <dbReference type="EMBL" id="GGZ10991.1"/>
    </source>
</evidence>
<evidence type="ECO:0000256" key="11">
    <source>
        <dbReference type="SAM" id="Phobius"/>
    </source>
</evidence>
<evidence type="ECO:0000313" key="15">
    <source>
        <dbReference type="Proteomes" id="UP000294359"/>
    </source>
</evidence>
<accession>A0A4P7BMQ4</accession>
<dbReference type="EMBL" id="CP038026">
    <property type="protein sequence ID" value="QBQ38919.1"/>
    <property type="molecule type" value="Genomic_DNA"/>
</dbReference>
<evidence type="ECO:0000256" key="6">
    <source>
        <dbReference type="ARBA" id="ARBA00022692"/>
    </source>
</evidence>
<evidence type="ECO:0000256" key="4">
    <source>
        <dbReference type="ARBA" id="ARBA00022481"/>
    </source>
</evidence>
<evidence type="ECO:0000256" key="1">
    <source>
        <dbReference type="ARBA" id="ARBA00004377"/>
    </source>
</evidence>
<evidence type="ECO:0000259" key="12">
    <source>
        <dbReference type="Pfam" id="PF12019"/>
    </source>
</evidence>
<evidence type="ECO:0000256" key="3">
    <source>
        <dbReference type="ARBA" id="ARBA00022475"/>
    </source>
</evidence>
<dbReference type="GO" id="GO:0015627">
    <property type="term" value="C:type II protein secretion system complex"/>
    <property type="evidence" value="ECO:0007669"/>
    <property type="project" value="InterPro"/>
</dbReference>
<dbReference type="EMBL" id="BMWW01000016">
    <property type="protein sequence ID" value="GGZ10991.1"/>
    <property type="molecule type" value="Genomic_DNA"/>
</dbReference>
<evidence type="ECO:0000256" key="10">
    <source>
        <dbReference type="ARBA" id="ARBA00030775"/>
    </source>
</evidence>
<evidence type="ECO:0000313" key="16">
    <source>
        <dbReference type="Proteomes" id="UP000619512"/>
    </source>
</evidence>
<evidence type="ECO:0000256" key="2">
    <source>
        <dbReference type="ARBA" id="ARBA00021549"/>
    </source>
</evidence>
<dbReference type="Pfam" id="PF07963">
    <property type="entry name" value="N_methyl"/>
    <property type="match status" value="1"/>
</dbReference>
<proteinExistence type="inferred from homology"/>
<dbReference type="Proteomes" id="UP000294359">
    <property type="component" value="Chromosome"/>
</dbReference>
<dbReference type="InterPro" id="IPR022346">
    <property type="entry name" value="T2SS_GspH"/>
</dbReference>
<reference evidence="14 15" key="2">
    <citation type="submission" date="2019-03" db="EMBL/GenBank/DDBJ databases">
        <title>Draft Genome Sequences of Six Type Strains of the Genus Massilia.</title>
        <authorList>
            <person name="Miess H."/>
            <person name="Frediansyhah A."/>
            <person name="Gross H."/>
        </authorList>
    </citation>
    <scope>NUCLEOTIDE SEQUENCE [LARGE SCALE GENOMIC DNA]</scope>
    <source>
        <strain evidence="14 15">DSM 17505</strain>
    </source>
</reference>
<dbReference type="NCBIfam" id="TIGR02532">
    <property type="entry name" value="IV_pilin_GFxxxE"/>
    <property type="match status" value="1"/>
</dbReference>
<evidence type="ECO:0000256" key="7">
    <source>
        <dbReference type="ARBA" id="ARBA00022989"/>
    </source>
</evidence>
<keyword evidence="7 11" id="KW-1133">Transmembrane helix</keyword>
<dbReference type="Proteomes" id="UP000619512">
    <property type="component" value="Unassembled WGS sequence"/>
</dbReference>
<dbReference type="Pfam" id="PF12019">
    <property type="entry name" value="GspH"/>
    <property type="match status" value="1"/>
</dbReference>
<name>A0A4P7BMQ4_9BURK</name>